<keyword evidence="2" id="KW-1185">Reference proteome</keyword>
<sequence>MSNISQPDVPMLQEGLCADDIKQIPKVRAFLEAIINDERNKAFEQGYSEGLLQGTTKAFEEAESQYKSEYQAYLHDSKAQFEAALGLLIKPVERLSEDVVESLVASFKGCLAPVLTNPSIYDDSLKVQIDKLVSESPHNNRDTHIYINEALNEIFASYFKELSDKHGIVVEVLKMDDLVRIESVAGSFRFSHKEYIEKALSGGCL</sequence>
<evidence type="ECO:0000313" key="2">
    <source>
        <dbReference type="Proteomes" id="UP001177212"/>
    </source>
</evidence>
<name>A0ABT9FCZ4_9GAMM</name>
<dbReference type="Proteomes" id="UP001177212">
    <property type="component" value="Unassembled WGS sequence"/>
</dbReference>
<comment type="caution">
    <text evidence="1">The sequence shown here is derived from an EMBL/GenBank/DDBJ whole genome shotgun (WGS) entry which is preliminary data.</text>
</comment>
<accession>A0ABT9FCZ4</accession>
<evidence type="ECO:0000313" key="1">
    <source>
        <dbReference type="EMBL" id="MDP2564336.1"/>
    </source>
</evidence>
<dbReference type="EMBL" id="JAUYVT010000004">
    <property type="protein sequence ID" value="MDP2564336.1"/>
    <property type="molecule type" value="Genomic_DNA"/>
</dbReference>
<organism evidence="1 2">
    <name type="scientific">Pseudoalteromonas marina</name>
    <dbReference type="NCBI Taxonomy" id="267375"/>
    <lineage>
        <taxon>Bacteria</taxon>
        <taxon>Pseudomonadati</taxon>
        <taxon>Pseudomonadota</taxon>
        <taxon>Gammaproteobacteria</taxon>
        <taxon>Alteromonadales</taxon>
        <taxon>Pseudoalteromonadaceae</taxon>
        <taxon>Pseudoalteromonas</taxon>
    </lineage>
</organism>
<dbReference type="RefSeq" id="WP_305471617.1">
    <property type="nucleotide sequence ID" value="NZ_JAUYVT010000004.1"/>
</dbReference>
<reference evidence="1" key="1">
    <citation type="submission" date="2023-07" db="EMBL/GenBank/DDBJ databases">
        <title>Genome content predicts the carbon catabolic preferences of heterotrophic bacteria.</title>
        <authorList>
            <person name="Gralka M."/>
        </authorList>
    </citation>
    <scope>NUCLEOTIDE SEQUENCE</scope>
    <source>
        <strain evidence="1">4G09</strain>
    </source>
</reference>
<gene>
    <name evidence="1" type="ORF">Q8W34_06800</name>
</gene>
<proteinExistence type="predicted"/>
<protein>
    <submittedName>
        <fullName evidence="1">Uncharacterized protein</fullName>
    </submittedName>
</protein>